<dbReference type="GO" id="GO:0005524">
    <property type="term" value="F:ATP binding"/>
    <property type="evidence" value="ECO:0007669"/>
    <property type="project" value="UniProtKB-KW"/>
</dbReference>
<dbReference type="PROSITE" id="PS01331">
    <property type="entry name" value="THYMIDYLATE_KINASE"/>
    <property type="match status" value="1"/>
</dbReference>
<accession>A0A381V6B7</accession>
<keyword evidence="6" id="KW-0067">ATP-binding</keyword>
<evidence type="ECO:0000256" key="4">
    <source>
        <dbReference type="ARBA" id="ARBA00022741"/>
    </source>
</evidence>
<evidence type="ECO:0000256" key="6">
    <source>
        <dbReference type="ARBA" id="ARBA00022840"/>
    </source>
</evidence>
<dbReference type="GO" id="GO:0006233">
    <property type="term" value="P:dTDP biosynthetic process"/>
    <property type="evidence" value="ECO:0007669"/>
    <property type="project" value="InterPro"/>
</dbReference>
<keyword evidence="5" id="KW-0418">Kinase</keyword>
<gene>
    <name evidence="8" type="ORF">METZ01_LOCUS88780</name>
</gene>
<dbReference type="InterPro" id="IPR039430">
    <property type="entry name" value="Thymidylate_kin-like_dom"/>
</dbReference>
<keyword evidence="3" id="KW-0545">Nucleotide biosynthesis</keyword>
<sequence length="132" mass="15353">MAARLNHINKVIKPALKAGKIVISDRFADSTFVYQGFVNNYGMQKTISLHKIFLDNFLPQKTFLFLLSPKQINKRLQNRKISNKYDKINPSFHAKVIKGYKKLSNNNKRFCIIKGDNSIKYIHDKIVKELNI</sequence>
<reference evidence="8" key="1">
    <citation type="submission" date="2018-05" db="EMBL/GenBank/DDBJ databases">
        <authorList>
            <person name="Lanie J.A."/>
            <person name="Ng W.-L."/>
            <person name="Kazmierczak K.M."/>
            <person name="Andrzejewski T.M."/>
            <person name="Davidsen T.M."/>
            <person name="Wayne K.J."/>
            <person name="Tettelin H."/>
            <person name="Glass J.I."/>
            <person name="Rusch D."/>
            <person name="Podicherti R."/>
            <person name="Tsui H.-C.T."/>
            <person name="Winkler M.E."/>
        </authorList>
    </citation>
    <scope>NUCLEOTIDE SEQUENCE</scope>
</reference>
<dbReference type="AlphaFoldDB" id="A0A381V6B7"/>
<dbReference type="GO" id="GO:0004798">
    <property type="term" value="F:dTMP kinase activity"/>
    <property type="evidence" value="ECO:0007669"/>
    <property type="project" value="UniProtKB-EC"/>
</dbReference>
<organism evidence="8">
    <name type="scientific">marine metagenome</name>
    <dbReference type="NCBI Taxonomy" id="408172"/>
    <lineage>
        <taxon>unclassified sequences</taxon>
        <taxon>metagenomes</taxon>
        <taxon>ecological metagenomes</taxon>
    </lineage>
</organism>
<keyword evidence="4" id="KW-0547">Nucleotide-binding</keyword>
<evidence type="ECO:0000313" key="8">
    <source>
        <dbReference type="EMBL" id="SVA35926.1"/>
    </source>
</evidence>
<evidence type="ECO:0000256" key="3">
    <source>
        <dbReference type="ARBA" id="ARBA00022727"/>
    </source>
</evidence>
<dbReference type="Gene3D" id="3.40.50.300">
    <property type="entry name" value="P-loop containing nucleotide triphosphate hydrolases"/>
    <property type="match status" value="1"/>
</dbReference>
<dbReference type="InterPro" id="IPR027417">
    <property type="entry name" value="P-loop_NTPase"/>
</dbReference>
<evidence type="ECO:0000256" key="1">
    <source>
        <dbReference type="ARBA" id="ARBA00012980"/>
    </source>
</evidence>
<dbReference type="CDD" id="cd01672">
    <property type="entry name" value="TMPK"/>
    <property type="match status" value="1"/>
</dbReference>
<dbReference type="NCBIfam" id="TIGR00041">
    <property type="entry name" value="DTMP_kinase"/>
    <property type="match status" value="1"/>
</dbReference>
<name>A0A381V6B7_9ZZZZ</name>
<dbReference type="SUPFAM" id="SSF52540">
    <property type="entry name" value="P-loop containing nucleoside triphosphate hydrolases"/>
    <property type="match status" value="1"/>
</dbReference>
<dbReference type="InterPro" id="IPR018094">
    <property type="entry name" value="Thymidylate_kinase"/>
</dbReference>
<evidence type="ECO:0000256" key="2">
    <source>
        <dbReference type="ARBA" id="ARBA00022679"/>
    </source>
</evidence>
<dbReference type="EMBL" id="UINC01007976">
    <property type="protein sequence ID" value="SVA35926.1"/>
    <property type="molecule type" value="Genomic_DNA"/>
</dbReference>
<proteinExistence type="predicted"/>
<evidence type="ECO:0000256" key="5">
    <source>
        <dbReference type="ARBA" id="ARBA00022777"/>
    </source>
</evidence>
<feature type="domain" description="Thymidylate kinase-like" evidence="7">
    <location>
        <begin position="1"/>
        <end position="126"/>
    </location>
</feature>
<protein>
    <recommendedName>
        <fullName evidence="1">dTMP kinase</fullName>
        <ecNumber evidence="1">2.7.4.9</ecNumber>
    </recommendedName>
</protein>
<dbReference type="Pfam" id="PF02223">
    <property type="entry name" value="Thymidylate_kin"/>
    <property type="match status" value="1"/>
</dbReference>
<dbReference type="InterPro" id="IPR018095">
    <property type="entry name" value="Thymidylate_kin_CS"/>
</dbReference>
<dbReference type="EC" id="2.7.4.9" evidence="1"/>
<evidence type="ECO:0000259" key="7">
    <source>
        <dbReference type="Pfam" id="PF02223"/>
    </source>
</evidence>
<keyword evidence="2" id="KW-0808">Transferase</keyword>